<dbReference type="GO" id="GO:0043041">
    <property type="term" value="P:amino acid activation for nonribosomal peptide biosynthetic process"/>
    <property type="evidence" value="ECO:0007669"/>
    <property type="project" value="TreeGrafter"/>
</dbReference>
<dbReference type="SUPFAM" id="SSF52777">
    <property type="entry name" value="CoA-dependent acyltransferases"/>
    <property type="match status" value="1"/>
</dbReference>
<dbReference type="AlphaFoldDB" id="A0A5M9JME8"/>
<protein>
    <recommendedName>
        <fullName evidence="3">Condensation domain-containing protein</fullName>
    </recommendedName>
</protein>
<evidence type="ECO:0008006" key="3">
    <source>
        <dbReference type="Google" id="ProtNLM"/>
    </source>
</evidence>
<evidence type="ECO:0000313" key="1">
    <source>
        <dbReference type="EMBL" id="KAA8570654.1"/>
    </source>
</evidence>
<dbReference type="VEuPathDB" id="FungiDB:MFRU_011g02780"/>
<dbReference type="PANTHER" id="PTHR45527">
    <property type="entry name" value="NONRIBOSOMAL PEPTIDE SYNTHETASE"/>
    <property type="match status" value="1"/>
</dbReference>
<gene>
    <name evidence="1" type="ORF">EYC84_000052</name>
</gene>
<dbReference type="PANTHER" id="PTHR45527:SF1">
    <property type="entry name" value="FATTY ACID SYNTHASE"/>
    <property type="match status" value="1"/>
</dbReference>
<dbReference type="GO" id="GO:0031177">
    <property type="term" value="F:phosphopantetheine binding"/>
    <property type="evidence" value="ECO:0007669"/>
    <property type="project" value="TreeGrafter"/>
</dbReference>
<evidence type="ECO:0000313" key="2">
    <source>
        <dbReference type="Proteomes" id="UP000322873"/>
    </source>
</evidence>
<dbReference type="Gene3D" id="3.30.559.10">
    <property type="entry name" value="Chloramphenicol acetyltransferase-like domain"/>
    <property type="match status" value="1"/>
</dbReference>
<sequence>MEELIKINKGLEAHLKPRLPLDHGRVFPATPLQESILKEMVQSNFRRYFTVHLFQLNASTQEEKLLRAVDHVIGNSPILRTTFLEVHDPQSSVNYAQIVREDWEKATKTKVLVGNDSWSLEQLLQGAEEKLRDGWASIEKHMFGIFPVHFGDKRFIMMAISHALYDGGSLPMIHDDIKKAYYGEEITKRPEYACYIAEAFHSVNNEAKEFWKATLWNSPPFNISKAGTITNS</sequence>
<proteinExistence type="predicted"/>
<dbReference type="EMBL" id="VICG01000006">
    <property type="protein sequence ID" value="KAA8570654.1"/>
    <property type="molecule type" value="Genomic_DNA"/>
</dbReference>
<reference evidence="1 2" key="1">
    <citation type="submission" date="2019-06" db="EMBL/GenBank/DDBJ databases">
        <title>Genome Sequence of the Brown Rot Fungal Pathogen Monilinia fructicola.</title>
        <authorList>
            <person name="De Miccolis Angelini R.M."/>
            <person name="Landi L."/>
            <person name="Abate D."/>
            <person name="Pollastro S."/>
            <person name="Romanazzi G."/>
            <person name="Faretra F."/>
        </authorList>
    </citation>
    <scope>NUCLEOTIDE SEQUENCE [LARGE SCALE GENOMIC DNA]</scope>
    <source>
        <strain evidence="1 2">Mfrc123</strain>
    </source>
</reference>
<keyword evidence="2" id="KW-1185">Reference proteome</keyword>
<accession>A0A5M9JME8</accession>
<comment type="caution">
    <text evidence="1">The sequence shown here is derived from an EMBL/GenBank/DDBJ whole genome shotgun (WGS) entry which is preliminary data.</text>
</comment>
<dbReference type="Proteomes" id="UP000322873">
    <property type="component" value="Unassembled WGS sequence"/>
</dbReference>
<organism evidence="1 2">
    <name type="scientific">Monilinia fructicola</name>
    <name type="common">Brown rot fungus</name>
    <name type="synonym">Ciboria fructicola</name>
    <dbReference type="NCBI Taxonomy" id="38448"/>
    <lineage>
        <taxon>Eukaryota</taxon>
        <taxon>Fungi</taxon>
        <taxon>Dikarya</taxon>
        <taxon>Ascomycota</taxon>
        <taxon>Pezizomycotina</taxon>
        <taxon>Leotiomycetes</taxon>
        <taxon>Helotiales</taxon>
        <taxon>Sclerotiniaceae</taxon>
        <taxon>Monilinia</taxon>
    </lineage>
</organism>
<dbReference type="InterPro" id="IPR023213">
    <property type="entry name" value="CAT-like_dom_sf"/>
</dbReference>
<dbReference type="GO" id="GO:0044550">
    <property type="term" value="P:secondary metabolite biosynthetic process"/>
    <property type="evidence" value="ECO:0007669"/>
    <property type="project" value="TreeGrafter"/>
</dbReference>
<dbReference type="GO" id="GO:0005737">
    <property type="term" value="C:cytoplasm"/>
    <property type="evidence" value="ECO:0007669"/>
    <property type="project" value="TreeGrafter"/>
</dbReference>
<name>A0A5M9JME8_MONFR</name>